<evidence type="ECO:0000259" key="6">
    <source>
        <dbReference type="PROSITE" id="PS51884"/>
    </source>
</evidence>
<proteinExistence type="predicted"/>
<keyword evidence="2" id="KW-0130">Cell adhesion</keyword>
<evidence type="ECO:0000313" key="8">
    <source>
        <dbReference type="Proteomes" id="UP001595847"/>
    </source>
</evidence>
<feature type="domain" description="Chaplin" evidence="6">
    <location>
        <begin position="35"/>
        <end position="75"/>
    </location>
</feature>
<feature type="region of interest" description="Disordered" evidence="4">
    <location>
        <begin position="245"/>
        <end position="321"/>
    </location>
</feature>
<evidence type="ECO:0000313" key="7">
    <source>
        <dbReference type="EMBL" id="MFC3998257.1"/>
    </source>
</evidence>
<evidence type="ECO:0000256" key="3">
    <source>
        <dbReference type="ARBA" id="ARBA00023087"/>
    </source>
</evidence>
<feature type="domain" description="Chaplin" evidence="6">
    <location>
        <begin position="92"/>
        <end position="132"/>
    </location>
</feature>
<evidence type="ECO:0000256" key="1">
    <source>
        <dbReference type="ARBA" id="ARBA00022512"/>
    </source>
</evidence>
<evidence type="ECO:0000256" key="2">
    <source>
        <dbReference type="ARBA" id="ARBA00022889"/>
    </source>
</evidence>
<evidence type="ECO:0000256" key="5">
    <source>
        <dbReference type="SAM" id="SignalP"/>
    </source>
</evidence>
<name>A0ABV8FQ77_9ACTN</name>
<keyword evidence="3" id="KW-0034">Amyloid</keyword>
<gene>
    <name evidence="7" type="ORF">ACFOVU_20195</name>
</gene>
<feature type="chain" id="PRO_5045337578" evidence="5">
    <location>
        <begin position="25"/>
        <end position="374"/>
    </location>
</feature>
<dbReference type="RefSeq" id="WP_378535960.1">
    <property type="nucleotide sequence ID" value="NZ_JBHSBH010000013.1"/>
</dbReference>
<dbReference type="EMBL" id="JBHSBH010000013">
    <property type="protein sequence ID" value="MFC3998257.1"/>
    <property type="molecule type" value="Genomic_DNA"/>
</dbReference>
<feature type="domain" description="Chaplin" evidence="6">
    <location>
        <begin position="207"/>
        <end position="247"/>
    </location>
</feature>
<accession>A0ABV8FQ77</accession>
<feature type="domain" description="Chaplin" evidence="6">
    <location>
        <begin position="151"/>
        <end position="191"/>
    </location>
</feature>
<keyword evidence="1" id="KW-0964">Secreted</keyword>
<organism evidence="7 8">
    <name type="scientific">Nocardiopsis sediminis</name>
    <dbReference type="NCBI Taxonomy" id="1778267"/>
    <lineage>
        <taxon>Bacteria</taxon>
        <taxon>Bacillati</taxon>
        <taxon>Actinomycetota</taxon>
        <taxon>Actinomycetes</taxon>
        <taxon>Streptosporangiales</taxon>
        <taxon>Nocardiopsidaceae</taxon>
        <taxon>Nocardiopsis</taxon>
    </lineage>
</organism>
<protein>
    <submittedName>
        <fullName evidence="7">Chaplin family protein</fullName>
    </submittedName>
</protein>
<keyword evidence="8" id="KW-1185">Reference proteome</keyword>
<keyword evidence="1" id="KW-0134">Cell wall</keyword>
<keyword evidence="5" id="KW-0732">Signal</keyword>
<sequence length="374" mass="34778">MRIRLSSTASVALVAAGLVGGAPAAASADPATDGSGGVLSGNQVSVPADVEAQICGNSLAVLGISSARCSDVSRVLYAMGQGEDGGARTDGSGGIASGNQIDIPVDAAVDVCGNSAAIGGVSEARCIEIAEKLAEASAEEAGGDAPQTDGSGGVLSGNQITIPVNVAVDVCGNSIAVLGVSEADCTAVVDAIEESPGNGGGPRTDGSGGAASGNQVTVPVDVAVPICGNAVSVVGLAEADCLSAISEEPPAGDGGDGDGDGDGSGGEGDGGDRDPQGGTGDGDGEQPSGDPGTGSGSDGDRTPSAGPAADGSGLGGLPMTGAALTGWITAGLASLGGGAAVMYATRRRRAAAAGSSDATGTQGPAGTGGGASDS</sequence>
<dbReference type="Pfam" id="PF03777">
    <property type="entry name" value="ChpA-C"/>
    <property type="match status" value="4"/>
</dbReference>
<feature type="region of interest" description="Disordered" evidence="4">
    <location>
        <begin position="347"/>
        <end position="374"/>
    </location>
</feature>
<feature type="signal peptide" evidence="5">
    <location>
        <begin position="1"/>
        <end position="24"/>
    </location>
</feature>
<dbReference type="Proteomes" id="UP001595847">
    <property type="component" value="Unassembled WGS sequence"/>
</dbReference>
<reference evidence="8" key="1">
    <citation type="journal article" date="2019" name="Int. J. Syst. Evol. Microbiol.">
        <title>The Global Catalogue of Microorganisms (GCM) 10K type strain sequencing project: providing services to taxonomists for standard genome sequencing and annotation.</title>
        <authorList>
            <consortium name="The Broad Institute Genomics Platform"/>
            <consortium name="The Broad Institute Genome Sequencing Center for Infectious Disease"/>
            <person name="Wu L."/>
            <person name="Ma J."/>
        </authorList>
    </citation>
    <scope>NUCLEOTIDE SEQUENCE [LARGE SCALE GENOMIC DNA]</scope>
    <source>
        <strain evidence="8">TBRC 1826</strain>
    </source>
</reference>
<dbReference type="InterPro" id="IPR005528">
    <property type="entry name" value="ChpA-H"/>
</dbReference>
<feature type="compositionally biased region" description="Gly residues" evidence="4">
    <location>
        <begin position="363"/>
        <end position="374"/>
    </location>
</feature>
<dbReference type="PROSITE" id="PS51884">
    <property type="entry name" value="CHAPLIN"/>
    <property type="match status" value="4"/>
</dbReference>
<comment type="caution">
    <text evidence="7">The sequence shown here is derived from an EMBL/GenBank/DDBJ whole genome shotgun (WGS) entry which is preliminary data.</text>
</comment>
<evidence type="ECO:0000256" key="4">
    <source>
        <dbReference type="SAM" id="MobiDB-lite"/>
    </source>
</evidence>